<organism evidence="1 2">
    <name type="scientific">Stentor coeruleus</name>
    <dbReference type="NCBI Taxonomy" id="5963"/>
    <lineage>
        <taxon>Eukaryota</taxon>
        <taxon>Sar</taxon>
        <taxon>Alveolata</taxon>
        <taxon>Ciliophora</taxon>
        <taxon>Postciliodesmatophora</taxon>
        <taxon>Heterotrichea</taxon>
        <taxon>Heterotrichida</taxon>
        <taxon>Stentoridae</taxon>
        <taxon>Stentor</taxon>
    </lineage>
</organism>
<accession>A0A1R2B847</accession>
<proteinExistence type="predicted"/>
<name>A0A1R2B847_9CILI</name>
<reference evidence="1 2" key="1">
    <citation type="submission" date="2016-11" db="EMBL/GenBank/DDBJ databases">
        <title>The macronuclear genome of Stentor coeruleus: a giant cell with tiny introns.</title>
        <authorList>
            <person name="Slabodnick M."/>
            <person name="Ruby J.G."/>
            <person name="Reiff S.B."/>
            <person name="Swart E.C."/>
            <person name="Gosai S."/>
            <person name="Prabakaran S."/>
            <person name="Witkowska E."/>
            <person name="Larue G.E."/>
            <person name="Fisher S."/>
            <person name="Freeman R.M."/>
            <person name="Gunawardena J."/>
            <person name="Chu W."/>
            <person name="Stover N.A."/>
            <person name="Gregory B.D."/>
            <person name="Nowacki M."/>
            <person name="Derisi J."/>
            <person name="Roy S.W."/>
            <person name="Marshall W.F."/>
            <person name="Sood P."/>
        </authorList>
    </citation>
    <scope>NUCLEOTIDE SEQUENCE [LARGE SCALE GENOMIC DNA]</scope>
    <source>
        <strain evidence="1">WM001</strain>
    </source>
</reference>
<dbReference type="AlphaFoldDB" id="A0A1R2B847"/>
<keyword evidence="2" id="KW-1185">Reference proteome</keyword>
<evidence type="ECO:0000313" key="1">
    <source>
        <dbReference type="EMBL" id="OMJ72931.1"/>
    </source>
</evidence>
<sequence>MNNQAQRERLIVSYSKLKQDIIRNLTPLKPKCASKCIKIGIPQNIEKAYEDMQETKHKFMLDREKLRLKLYANPIYKEEPLDIELLKNQNNLYIHNELFNLNLNKTSDLKRKLLSPIKRYYNRSPERAKDIDIFIDHCNEVKGQNEKLVRKIPEIRRSLSRKFERMKMAVGVGKGENTQEFDKSLVSLHQKMIMMFGMNNK</sequence>
<evidence type="ECO:0000313" key="2">
    <source>
        <dbReference type="Proteomes" id="UP000187209"/>
    </source>
</evidence>
<dbReference type="EMBL" id="MPUH01000861">
    <property type="protein sequence ID" value="OMJ72931.1"/>
    <property type="molecule type" value="Genomic_DNA"/>
</dbReference>
<comment type="caution">
    <text evidence="1">The sequence shown here is derived from an EMBL/GenBank/DDBJ whole genome shotgun (WGS) entry which is preliminary data.</text>
</comment>
<dbReference type="Proteomes" id="UP000187209">
    <property type="component" value="Unassembled WGS sequence"/>
</dbReference>
<protein>
    <submittedName>
        <fullName evidence="1">Uncharacterized protein</fullName>
    </submittedName>
</protein>
<gene>
    <name evidence="1" type="ORF">SteCoe_28497</name>
</gene>